<evidence type="ECO:0000256" key="2">
    <source>
        <dbReference type="SAM" id="SignalP"/>
    </source>
</evidence>
<dbReference type="RefSeq" id="WP_209452615.1">
    <property type="nucleotide sequence ID" value="NZ_JAGGLT010000001.1"/>
</dbReference>
<evidence type="ECO:0000256" key="1">
    <source>
        <dbReference type="SAM" id="MobiDB-lite"/>
    </source>
</evidence>
<dbReference type="EMBL" id="JAGGLT010000001">
    <property type="protein sequence ID" value="MBP2070612.1"/>
    <property type="molecule type" value="Genomic_DNA"/>
</dbReference>
<evidence type="ECO:0000313" key="4">
    <source>
        <dbReference type="Proteomes" id="UP001166402"/>
    </source>
</evidence>
<feature type="chain" id="PRO_5045245677" evidence="2">
    <location>
        <begin position="25"/>
        <end position="284"/>
    </location>
</feature>
<proteinExistence type="predicted"/>
<feature type="compositionally biased region" description="Polar residues" evidence="1">
    <location>
        <begin position="159"/>
        <end position="171"/>
    </location>
</feature>
<keyword evidence="2" id="KW-0732">Signal</keyword>
<accession>A0ABS4NC70</accession>
<name>A0ABS4NC70_9THEO</name>
<feature type="signal peptide" evidence="2">
    <location>
        <begin position="1"/>
        <end position="24"/>
    </location>
</feature>
<dbReference type="Proteomes" id="UP001166402">
    <property type="component" value="Unassembled WGS sequence"/>
</dbReference>
<sequence>MSKLKKVFALFISVVIIGSANVMAFAAETDTSYHDKMVVEQLKQEMHAAEQNSAAIDEMDKQLDVLTPKLVEAYNEFSQNRIASHFFASDNNTITAFVDYAAEQGMIEDTAESKNAVTKALVRLSFKAVVTGGNALGYKFAAELLDHSLQDSPSDKSYNRGSTRSNQVQNSSEFKSIVKNIKSQLAKTSKTVWSDTGSTTLNSTTDLFLALNKVSYIAGAEKVNGKWTIYIRFHDTYDFEYKDWMGAPGVSGAMATALNNYGAYANSIGAIVSYDIAIYTSATY</sequence>
<reference evidence="3" key="1">
    <citation type="submission" date="2021-03" db="EMBL/GenBank/DDBJ databases">
        <title>Genomic Encyclopedia of Type Strains, Phase IV (KMG-IV): sequencing the most valuable type-strain genomes for metagenomic binning, comparative biology and taxonomic classification.</title>
        <authorList>
            <person name="Goeker M."/>
        </authorList>
    </citation>
    <scope>NUCLEOTIDE SEQUENCE</scope>
    <source>
        <strain evidence="3">DSM 101588</strain>
    </source>
</reference>
<feature type="region of interest" description="Disordered" evidence="1">
    <location>
        <begin position="151"/>
        <end position="171"/>
    </location>
</feature>
<protein>
    <submittedName>
        <fullName evidence="3">Uncharacterized protein</fullName>
    </submittedName>
</protein>
<organism evidence="3 4">
    <name type="scientific">Thermoanaerobacterium butyriciformans</name>
    <dbReference type="NCBI Taxonomy" id="1702242"/>
    <lineage>
        <taxon>Bacteria</taxon>
        <taxon>Bacillati</taxon>
        <taxon>Bacillota</taxon>
        <taxon>Clostridia</taxon>
        <taxon>Thermoanaerobacterales</taxon>
        <taxon>Thermoanaerobacteraceae</taxon>
        <taxon>Thermoanaerobacterium</taxon>
    </lineage>
</organism>
<keyword evidence="4" id="KW-1185">Reference proteome</keyword>
<evidence type="ECO:0000313" key="3">
    <source>
        <dbReference type="EMBL" id="MBP2070612.1"/>
    </source>
</evidence>
<comment type="caution">
    <text evidence="3">The sequence shown here is derived from an EMBL/GenBank/DDBJ whole genome shotgun (WGS) entry which is preliminary data.</text>
</comment>
<gene>
    <name evidence="3" type="ORF">J2Z80_000110</name>
</gene>